<dbReference type="InterPro" id="IPR046558">
    <property type="entry name" value="DUF6712"/>
</dbReference>
<comment type="caution">
    <text evidence="1">The sequence shown here is derived from an EMBL/GenBank/DDBJ whole genome shotgun (WGS) entry which is preliminary data.</text>
</comment>
<dbReference type="EMBL" id="VWNE01000010">
    <property type="protein sequence ID" value="KAA8483760.1"/>
    <property type="molecule type" value="Genomic_DNA"/>
</dbReference>
<evidence type="ECO:0000313" key="2">
    <source>
        <dbReference type="Proteomes" id="UP000322918"/>
    </source>
</evidence>
<keyword evidence="2" id="KW-1185">Reference proteome</keyword>
<dbReference type="Proteomes" id="UP000322918">
    <property type="component" value="Unassembled WGS sequence"/>
</dbReference>
<proteinExistence type="predicted"/>
<name>A0A5M9HAS2_9SPHI</name>
<sequence>MALIDNDIELKKHNSSITKQLSVPSIQSFLADAETKYIIPAVGRAQFNATVAAKPTIVVGSNAETLLLALQKASVNFAIAEYANFGAVSIDDSGLFVRKSDSKAPASDKKVMALREQSMSAGYDAIELAVDFLEEHISDFPVYAASDEHIENRSRFINSSREFPQKLPVNPTLFASIKSIISKVEDDYIVTVLGDDLDGQLRTKIRNKSLTELDKELLRMIRKAVGSIAIAEAIPYRLVSFDGTGSYVRSETVGGISGNVENRSPAEIQRMQVTMNKLVTDGESDLERLRLWLNKHTTEYNTYTPSTMAVLNQVNESTDGAVYFL</sequence>
<dbReference type="RefSeq" id="WP_141814522.1">
    <property type="nucleotide sequence ID" value="NZ_VFPL01000001.1"/>
</dbReference>
<reference evidence="1 2" key="1">
    <citation type="submission" date="2019-09" db="EMBL/GenBank/DDBJ databases">
        <title>Pararcticibacter amylolyticus gen. nov., sp. nov., isolated from a rottenly hemp rope, and reclassification of Pedobacter tournemirensis as Pararcticibacter tournemirensis comb. nov.</title>
        <authorList>
            <person name="Cai Y."/>
        </authorList>
    </citation>
    <scope>NUCLEOTIDE SEQUENCE [LARGE SCALE GENOMIC DNA]</scope>
    <source>
        <strain evidence="1 2">TF5-37.2-LB10</strain>
    </source>
</reference>
<dbReference type="AlphaFoldDB" id="A0A5M9HAS2"/>
<protein>
    <submittedName>
        <fullName evidence="1">Uncharacterized protein</fullName>
    </submittedName>
</protein>
<dbReference type="Pfam" id="PF20459">
    <property type="entry name" value="DUF6712"/>
    <property type="match status" value="2"/>
</dbReference>
<organism evidence="1 2">
    <name type="scientific">Arcticibacter tournemirensis</name>
    <dbReference type="NCBI Taxonomy" id="699437"/>
    <lineage>
        <taxon>Bacteria</taxon>
        <taxon>Pseudomonadati</taxon>
        <taxon>Bacteroidota</taxon>
        <taxon>Sphingobacteriia</taxon>
        <taxon>Sphingobacteriales</taxon>
        <taxon>Sphingobacteriaceae</taxon>
        <taxon>Arcticibacter</taxon>
    </lineage>
</organism>
<accession>A0A5M9HAS2</accession>
<gene>
    <name evidence="1" type="ORF">F1649_07685</name>
</gene>
<evidence type="ECO:0000313" key="1">
    <source>
        <dbReference type="EMBL" id="KAA8483760.1"/>
    </source>
</evidence>
<dbReference type="OrthoDB" id="872721at2"/>